<keyword evidence="1" id="KW-0812">Transmembrane</keyword>
<organism evidence="2 3">
    <name type="scientific">Plectosphaerella plurivora</name>
    <dbReference type="NCBI Taxonomy" id="936078"/>
    <lineage>
        <taxon>Eukaryota</taxon>
        <taxon>Fungi</taxon>
        <taxon>Dikarya</taxon>
        <taxon>Ascomycota</taxon>
        <taxon>Pezizomycotina</taxon>
        <taxon>Sordariomycetes</taxon>
        <taxon>Hypocreomycetidae</taxon>
        <taxon>Glomerellales</taxon>
        <taxon>Plectosphaerellaceae</taxon>
        <taxon>Plectosphaerella</taxon>
    </lineage>
</organism>
<feature type="transmembrane region" description="Helical" evidence="1">
    <location>
        <begin position="67"/>
        <end position="100"/>
    </location>
</feature>
<dbReference type="AlphaFoldDB" id="A0A9P8VLI0"/>
<gene>
    <name evidence="2" type="ORF">F5X68DRAFT_227205</name>
</gene>
<protein>
    <submittedName>
        <fullName evidence="2">Uncharacterized protein</fullName>
    </submittedName>
</protein>
<feature type="transmembrane region" description="Helical" evidence="1">
    <location>
        <begin position="20"/>
        <end position="36"/>
    </location>
</feature>
<keyword evidence="1" id="KW-0472">Membrane</keyword>
<dbReference type="Proteomes" id="UP000770015">
    <property type="component" value="Unassembled WGS sequence"/>
</dbReference>
<sequence>MDFFTETLSGLEHWDPFDLAITGILSILPFSYMRLLERLAAMGSELCSNALVAVYFSMKHFGTPTQLIVSAICATVTITLGLAVAYFALSCLLFLVEYSIKLWQLGQDFCGWTLGKMGMVTLYLIPVIIIGFSWNPVYFYLFWGTMVIPRDVMDMAMNGTLPDV</sequence>
<proteinExistence type="predicted"/>
<evidence type="ECO:0000313" key="2">
    <source>
        <dbReference type="EMBL" id="KAH6695212.1"/>
    </source>
</evidence>
<evidence type="ECO:0000313" key="3">
    <source>
        <dbReference type="Proteomes" id="UP000770015"/>
    </source>
</evidence>
<keyword evidence="1" id="KW-1133">Transmembrane helix</keyword>
<comment type="caution">
    <text evidence="2">The sequence shown here is derived from an EMBL/GenBank/DDBJ whole genome shotgun (WGS) entry which is preliminary data.</text>
</comment>
<evidence type="ECO:0000256" key="1">
    <source>
        <dbReference type="SAM" id="Phobius"/>
    </source>
</evidence>
<name>A0A9P8VLI0_9PEZI</name>
<feature type="transmembrane region" description="Helical" evidence="1">
    <location>
        <begin position="120"/>
        <end position="143"/>
    </location>
</feature>
<reference evidence="2" key="1">
    <citation type="journal article" date="2021" name="Nat. Commun.">
        <title>Genetic determinants of endophytism in the Arabidopsis root mycobiome.</title>
        <authorList>
            <person name="Mesny F."/>
            <person name="Miyauchi S."/>
            <person name="Thiergart T."/>
            <person name="Pickel B."/>
            <person name="Atanasova L."/>
            <person name="Karlsson M."/>
            <person name="Huettel B."/>
            <person name="Barry K.W."/>
            <person name="Haridas S."/>
            <person name="Chen C."/>
            <person name="Bauer D."/>
            <person name="Andreopoulos W."/>
            <person name="Pangilinan J."/>
            <person name="LaButti K."/>
            <person name="Riley R."/>
            <person name="Lipzen A."/>
            <person name="Clum A."/>
            <person name="Drula E."/>
            <person name="Henrissat B."/>
            <person name="Kohler A."/>
            <person name="Grigoriev I.V."/>
            <person name="Martin F.M."/>
            <person name="Hacquard S."/>
        </authorList>
    </citation>
    <scope>NUCLEOTIDE SEQUENCE</scope>
    <source>
        <strain evidence="2">MPI-SDFR-AT-0117</strain>
    </source>
</reference>
<accession>A0A9P8VLI0</accession>
<keyword evidence="3" id="KW-1185">Reference proteome</keyword>
<dbReference type="EMBL" id="JAGSXJ010000002">
    <property type="protein sequence ID" value="KAH6695212.1"/>
    <property type="molecule type" value="Genomic_DNA"/>
</dbReference>